<dbReference type="Proteomes" id="UP001165065">
    <property type="component" value="Unassembled WGS sequence"/>
</dbReference>
<evidence type="ECO:0000313" key="2">
    <source>
        <dbReference type="EMBL" id="GMI48824.1"/>
    </source>
</evidence>
<organism evidence="2 3">
    <name type="scientific">Triparma columacea</name>
    <dbReference type="NCBI Taxonomy" id="722753"/>
    <lineage>
        <taxon>Eukaryota</taxon>
        <taxon>Sar</taxon>
        <taxon>Stramenopiles</taxon>
        <taxon>Ochrophyta</taxon>
        <taxon>Bolidophyceae</taxon>
        <taxon>Parmales</taxon>
        <taxon>Triparmaceae</taxon>
        <taxon>Triparma</taxon>
    </lineage>
</organism>
<dbReference type="Gene3D" id="1.25.40.20">
    <property type="entry name" value="Ankyrin repeat-containing domain"/>
    <property type="match status" value="1"/>
</dbReference>
<sequence>MTTESLKIRTTVTSNMSMYDYVETLLGPRTSSKQLTKSSLWPAMKQRLIVRAAFQGKTWSENDFKLGFKKPQGCESDIIITTMDNQKPEDLERLCLGAEAHTELHDLLISMIEEESDLPRENQVDFMYEVDFGKDGMTTGLPMMNGHVLGLKGEFDVPSVLVKQTEQTLITGPALLALEKNNVSLSGGTVPTILPIPPFEFMPLSKYRRVLSVGGEQISRKEDVKRVTDSAKRDRVKVMIELGPICDSSFVKERKKKRTKSPPIQDDPKGTTDDDEVEVVAAPFKKREVVELDDNGFEGGVPLAAVSQPKNLLVDSSSGSKQTKKREASVSASKSEMKRPQASQAKLALRAKKETARPSSSTLPVAPPATNAVAPGKDDSDDKDEADEIDENEKRRLQDEKNKIEDDMDDELDSTFRSQIQSSNFNYKALAGQVLKQIKTKIRGFFKSNKSVFLKFGRGDATGDIFTQVFSQGTKDQIKRREKIYNQWAREMETKTFRVKTKAPSPIIPKKSKKPIALSGPTVSTSPYAAPASGGSKYSISLKTNPNNASTSNPNNNSGGGARQSPPAVATAAISARSDVFELEFDSSAPNIGISLNRGRYKDANGGLVEGMNFLKYNLDADKGSTQAANMIAANGGYGIDVRTFKPGGTNPMYCSNAWLTHYKLKKFTWTEITSHNLNSVFQRLKELTESVRMEKMLLPTSGLVLKFRLGKIPESVDGNLVGRTSPAPGYQNISLRKQDAPRRSNERQGGGSRGGGAKKPGELPADDRRFIEFAFYLYEMFQEQRYSHNGINIASLPKEYEKFCHSLRVRPDMDLLHDRNKKAQALKFASEMGACDLSPKPPRPTNLVLPPSKTMKTMFARKKEKYFEAQEQRRLQEQLLQQQQQQQQRYPPPSQQRSNINFQPPSNYQPPPQQNAAARRGIERQGRTTNNDFSPRASPDATRSSEPLYDVSAPKSHGPPKHPSSFKPLPSFDPQNLSRSSPIPMKRGCKNKNPNNKVGFYPEERNTCVVIAPVDEPSFTHTPMEGSKENDYEVVASGRWDEKKQRFRVFPKADFGSHFEPKGTGVKAAHKRTEKANLASHHLVDCSNIPDVICSNFNCERPNHRRPMLIYCEACGFCKKCCLGKEGRISKICPHPNPARPKPKTSRCNQLKIFEKEMINAIKVAFGKKVERFNEGGVVCQFDEDNEDDVAEQSKSWADVNQMLISHVDVRTKIGDRLKPDFDPALALLRYEPKLAFAKTVFHNEMIIHAAANAGRVDIIKMLVSAPYFCDPTARMGTREREIDPKQIAMDRVTSIEEEVAREKEIDLVLDETTEKQIAFESTLQFLDDMETFDFAIENAMTNGDSISVDESLRQIMRMMKDERLSVNQPVFWKPGREVYGGTLLHVAAQCGRVEVAKELVKDMKIDVDVLDISGKRALDLGTEEFVKELEALFDDIFGRGSSKGKRRAVEAGGRGEKRLKLGDKEMVVDNDADMDMSVDMDDSPGIADSPNLEDLSSTSVSYHLGVMSPLRDVPKQFQVAVNTTGGDEGEAGRVSLKALSEHEVCRSFANNGGCNVGHKCMKSHVWIGKGQKADPLCFSRDKSAADKIFKILEAQYAKIDPSMRGMKLDANYVVEKQLIRRFEYFAACFVCPLTGVKYLSPQNSKALCPEKLGCHWHKTEVEAKRAAAWFAWDTLDKYGIQSPNVLGVGGGA</sequence>
<feature type="compositionally biased region" description="Acidic residues" evidence="1">
    <location>
        <begin position="379"/>
        <end position="391"/>
    </location>
</feature>
<keyword evidence="3" id="KW-1185">Reference proteome</keyword>
<evidence type="ECO:0000256" key="1">
    <source>
        <dbReference type="SAM" id="MobiDB-lite"/>
    </source>
</evidence>
<dbReference type="OrthoDB" id="19174at2759"/>
<dbReference type="SMART" id="SM00248">
    <property type="entry name" value="ANK"/>
    <property type="match status" value="2"/>
</dbReference>
<feature type="compositionally biased region" description="Low complexity" evidence="1">
    <location>
        <begin position="878"/>
        <end position="890"/>
    </location>
</feature>
<feature type="region of interest" description="Disordered" evidence="1">
    <location>
        <begin position="252"/>
        <end position="276"/>
    </location>
</feature>
<feature type="region of interest" description="Disordered" evidence="1">
    <location>
        <begin position="312"/>
        <end position="407"/>
    </location>
</feature>
<dbReference type="SUPFAM" id="SSF48403">
    <property type="entry name" value="Ankyrin repeat"/>
    <property type="match status" value="1"/>
</dbReference>
<feature type="compositionally biased region" description="Polar residues" evidence="1">
    <location>
        <begin position="312"/>
        <end position="321"/>
    </location>
</feature>
<proteinExistence type="predicted"/>
<protein>
    <submittedName>
        <fullName evidence="2">Uncharacterized protein</fullName>
    </submittedName>
</protein>
<feature type="region of interest" description="Disordered" evidence="1">
    <location>
        <begin position="500"/>
        <end position="569"/>
    </location>
</feature>
<feature type="region of interest" description="Disordered" evidence="1">
    <location>
        <begin position="719"/>
        <end position="765"/>
    </location>
</feature>
<accession>A0A9W7GNB7</accession>
<gene>
    <name evidence="2" type="ORF">TrCOL_g8055</name>
</gene>
<dbReference type="EMBL" id="BRYA01000438">
    <property type="protein sequence ID" value="GMI48824.1"/>
    <property type="molecule type" value="Genomic_DNA"/>
</dbReference>
<name>A0A9W7GNB7_9STRA</name>
<feature type="region of interest" description="Disordered" evidence="1">
    <location>
        <begin position="878"/>
        <end position="998"/>
    </location>
</feature>
<dbReference type="InterPro" id="IPR002110">
    <property type="entry name" value="Ankyrin_rpt"/>
</dbReference>
<feature type="compositionally biased region" description="Basic and acidic residues" evidence="1">
    <location>
        <begin position="392"/>
        <end position="405"/>
    </location>
</feature>
<feature type="compositionally biased region" description="Gly residues" evidence="1">
    <location>
        <begin position="749"/>
        <end position="759"/>
    </location>
</feature>
<evidence type="ECO:0000313" key="3">
    <source>
        <dbReference type="Proteomes" id="UP001165065"/>
    </source>
</evidence>
<dbReference type="InterPro" id="IPR036770">
    <property type="entry name" value="Ankyrin_rpt-contain_sf"/>
</dbReference>
<feature type="compositionally biased region" description="Low complexity" evidence="1">
    <location>
        <begin position="544"/>
        <end position="557"/>
    </location>
</feature>
<dbReference type="Pfam" id="PF00023">
    <property type="entry name" value="Ank"/>
    <property type="match status" value="1"/>
</dbReference>
<feature type="compositionally biased region" description="Basic and acidic residues" evidence="1">
    <location>
        <begin position="737"/>
        <end position="747"/>
    </location>
</feature>
<reference evidence="3" key="1">
    <citation type="journal article" date="2023" name="Commun. Biol.">
        <title>Genome analysis of Parmales, the sister group of diatoms, reveals the evolutionary specialization of diatoms from phago-mixotrophs to photoautotrophs.</title>
        <authorList>
            <person name="Ban H."/>
            <person name="Sato S."/>
            <person name="Yoshikawa S."/>
            <person name="Yamada K."/>
            <person name="Nakamura Y."/>
            <person name="Ichinomiya M."/>
            <person name="Sato N."/>
            <person name="Blanc-Mathieu R."/>
            <person name="Endo H."/>
            <person name="Kuwata A."/>
            <person name="Ogata H."/>
        </authorList>
    </citation>
    <scope>NUCLEOTIDE SEQUENCE [LARGE SCALE GENOMIC DNA]</scope>
</reference>
<comment type="caution">
    <text evidence="2">The sequence shown here is derived from an EMBL/GenBank/DDBJ whole genome shotgun (WGS) entry which is preliminary data.</text>
</comment>